<dbReference type="InterPro" id="IPR050832">
    <property type="entry name" value="Bact_Acetyltransf"/>
</dbReference>
<keyword evidence="2" id="KW-0012">Acyltransferase</keyword>
<organism evidence="4 5">
    <name type="scientific">Aeromicrobium endophyticum</name>
    <dbReference type="NCBI Taxonomy" id="2292704"/>
    <lineage>
        <taxon>Bacteria</taxon>
        <taxon>Bacillati</taxon>
        <taxon>Actinomycetota</taxon>
        <taxon>Actinomycetes</taxon>
        <taxon>Propionibacteriales</taxon>
        <taxon>Nocardioidaceae</taxon>
        <taxon>Aeromicrobium</taxon>
    </lineage>
</organism>
<gene>
    <name evidence="4" type="ORF">DX116_11510</name>
</gene>
<evidence type="ECO:0000313" key="5">
    <source>
        <dbReference type="Proteomes" id="UP000265581"/>
    </source>
</evidence>
<evidence type="ECO:0000256" key="2">
    <source>
        <dbReference type="ARBA" id="ARBA00023315"/>
    </source>
</evidence>
<dbReference type="PANTHER" id="PTHR43877:SF1">
    <property type="entry name" value="ACETYLTRANSFERASE"/>
    <property type="match status" value="1"/>
</dbReference>
<dbReference type="RefSeq" id="WP_119704415.1">
    <property type="nucleotide sequence ID" value="NZ_JBHSOI010000002.1"/>
</dbReference>
<dbReference type="Proteomes" id="UP000265581">
    <property type="component" value="Unassembled WGS sequence"/>
</dbReference>
<accession>A0A371P366</accession>
<comment type="caution">
    <text evidence="4">The sequence shown here is derived from an EMBL/GenBank/DDBJ whole genome shotgun (WGS) entry which is preliminary data.</text>
</comment>
<dbReference type="SUPFAM" id="SSF55729">
    <property type="entry name" value="Acyl-CoA N-acyltransferases (Nat)"/>
    <property type="match status" value="1"/>
</dbReference>
<proteinExistence type="predicted"/>
<evidence type="ECO:0000313" key="4">
    <source>
        <dbReference type="EMBL" id="REK69816.1"/>
    </source>
</evidence>
<protein>
    <submittedName>
        <fullName evidence="4">GNAT family N-acetyltransferase</fullName>
    </submittedName>
</protein>
<reference evidence="4 5" key="1">
    <citation type="submission" date="2018-08" db="EMBL/GenBank/DDBJ databases">
        <title>Aeromicrobium sp. M2KJ-4, whole genome shotgun sequence.</title>
        <authorList>
            <person name="Tuo L."/>
        </authorList>
    </citation>
    <scope>NUCLEOTIDE SEQUENCE [LARGE SCALE GENOMIC DNA]</scope>
    <source>
        <strain evidence="4 5">M2KJ-4</strain>
    </source>
</reference>
<dbReference type="InterPro" id="IPR016181">
    <property type="entry name" value="Acyl_CoA_acyltransferase"/>
</dbReference>
<dbReference type="Pfam" id="PF00583">
    <property type="entry name" value="Acetyltransf_1"/>
    <property type="match status" value="1"/>
</dbReference>
<dbReference type="PROSITE" id="PS51186">
    <property type="entry name" value="GNAT"/>
    <property type="match status" value="1"/>
</dbReference>
<keyword evidence="1 4" id="KW-0808">Transferase</keyword>
<evidence type="ECO:0000259" key="3">
    <source>
        <dbReference type="PROSITE" id="PS51186"/>
    </source>
</evidence>
<dbReference type="AlphaFoldDB" id="A0A371P366"/>
<dbReference type="OrthoDB" id="5243635at2"/>
<dbReference type="Gene3D" id="3.40.630.30">
    <property type="match status" value="1"/>
</dbReference>
<dbReference type="GO" id="GO:0016747">
    <property type="term" value="F:acyltransferase activity, transferring groups other than amino-acyl groups"/>
    <property type="evidence" value="ECO:0007669"/>
    <property type="project" value="InterPro"/>
</dbReference>
<evidence type="ECO:0000256" key="1">
    <source>
        <dbReference type="ARBA" id="ARBA00022679"/>
    </source>
</evidence>
<dbReference type="EMBL" id="QUBR01000002">
    <property type="protein sequence ID" value="REK69816.1"/>
    <property type="molecule type" value="Genomic_DNA"/>
</dbReference>
<sequence length="179" mass="19466">MSPTADVSARLAWPDDAAAMVRIQLASWRSSYAHLIPADELAALDPDELAERWAATITTPQDARLRVLVALERADVRGFALVHPSFDPDSDRVADGEVGEFVVDADHQREGHGSRLLQAAMDTLAADKFTRAVWWLNVDDDALRAFVTESGWAPDGAHRELGSATGATVKQVRLHTSLA</sequence>
<feature type="domain" description="N-acetyltransferase" evidence="3">
    <location>
        <begin position="7"/>
        <end position="175"/>
    </location>
</feature>
<name>A0A371P366_9ACTN</name>
<dbReference type="PANTHER" id="PTHR43877">
    <property type="entry name" value="AMINOALKYLPHOSPHONATE N-ACETYLTRANSFERASE-RELATED-RELATED"/>
    <property type="match status" value="1"/>
</dbReference>
<dbReference type="InterPro" id="IPR000182">
    <property type="entry name" value="GNAT_dom"/>
</dbReference>
<keyword evidence="5" id="KW-1185">Reference proteome</keyword>
<dbReference type="CDD" id="cd04301">
    <property type="entry name" value="NAT_SF"/>
    <property type="match status" value="1"/>
</dbReference>